<dbReference type="Proteomes" id="UP001141659">
    <property type="component" value="Unassembled WGS sequence"/>
</dbReference>
<gene>
    <name evidence="1" type="ORF">H5P34_17005</name>
</gene>
<proteinExistence type="predicted"/>
<dbReference type="AlphaFoldDB" id="A0AAW5T6W3"/>
<reference evidence="1" key="1">
    <citation type="submission" date="2020-07" db="EMBL/GenBank/DDBJ databases">
        <authorList>
            <person name="Pettersson B.M.F."/>
            <person name="Behra P.R.K."/>
            <person name="Ramesh M."/>
            <person name="Das S."/>
            <person name="Dasgupta S."/>
            <person name="Kirsebom L.A."/>
        </authorList>
    </citation>
    <scope>NUCLEOTIDE SEQUENCE</scope>
    <source>
        <strain evidence="1">DSM 44242</strain>
    </source>
</reference>
<evidence type="ECO:0000313" key="2">
    <source>
        <dbReference type="Proteomes" id="UP001141659"/>
    </source>
</evidence>
<accession>A0AAW5T6W3</accession>
<name>A0AAW5T6W3_9MYCO</name>
<evidence type="ECO:0000313" key="1">
    <source>
        <dbReference type="EMBL" id="MCV7389760.1"/>
    </source>
</evidence>
<protein>
    <submittedName>
        <fullName evidence="1">Uncharacterized protein</fullName>
    </submittedName>
</protein>
<reference evidence="1" key="2">
    <citation type="journal article" date="2022" name="BMC Genomics">
        <title>Comparative genome analysis of mycobacteria focusing on tRNA and non-coding RNA.</title>
        <authorList>
            <person name="Behra P.R.K."/>
            <person name="Pettersson B.M.F."/>
            <person name="Ramesh M."/>
            <person name="Das S."/>
            <person name="Dasgupta S."/>
            <person name="Kirsebom L.A."/>
        </authorList>
    </citation>
    <scope>NUCLEOTIDE SEQUENCE</scope>
    <source>
        <strain evidence="1">DSM 44242</strain>
    </source>
</reference>
<sequence>MLVNAVMADECAGLWRRTLLIEADGSRDTDAGVVWLQAGSAYVDSRGFGGELTQRGTIFAWRRDVELEPSGPVPDEGDMRWDGDTLIESGVHEDYVEHWVRDSGPTIPRGGLFLRAPDGDRAVLVRVGPVFGWLGAGHVVIDRVGGPRWAALAIGVEDKQIQANGRRWVVERSEGTVDL</sequence>
<comment type="caution">
    <text evidence="1">The sequence shown here is derived from an EMBL/GenBank/DDBJ whole genome shotgun (WGS) entry which is preliminary data.</text>
</comment>
<dbReference type="EMBL" id="JACKVC010000016">
    <property type="protein sequence ID" value="MCV7389760.1"/>
    <property type="molecule type" value="Genomic_DNA"/>
</dbReference>
<organism evidence="1 2">
    <name type="scientific">Mycolicibacterium porcinum</name>
    <dbReference type="NCBI Taxonomy" id="39693"/>
    <lineage>
        <taxon>Bacteria</taxon>
        <taxon>Bacillati</taxon>
        <taxon>Actinomycetota</taxon>
        <taxon>Actinomycetes</taxon>
        <taxon>Mycobacteriales</taxon>
        <taxon>Mycobacteriaceae</taxon>
        <taxon>Mycolicibacterium</taxon>
    </lineage>
</organism>